<keyword evidence="2" id="KW-1185">Reference proteome</keyword>
<name>K4IYR0_PSYTT</name>
<dbReference type="KEGG" id="ptq:P700755_004058"/>
<proteinExistence type="predicted"/>
<dbReference type="Proteomes" id="UP000008514">
    <property type="component" value="Chromosome"/>
</dbReference>
<reference evidence="1" key="1">
    <citation type="submission" date="2006-03" db="EMBL/GenBank/DDBJ databases">
        <authorList>
            <person name="Bowman J."/>
            <person name="Ferriera S."/>
            <person name="Johnson J."/>
            <person name="Kravitz S."/>
            <person name="Halpern A."/>
            <person name="Remington K."/>
            <person name="Beeson K."/>
            <person name="Tran B."/>
            <person name="Rogers Y.-H."/>
            <person name="Friedman R."/>
            <person name="Venter J.C."/>
        </authorList>
    </citation>
    <scope>NUCLEOTIDE SEQUENCE [LARGE SCALE GENOMIC DNA]</scope>
    <source>
        <strain evidence="1">ATCC 700755</strain>
    </source>
</reference>
<dbReference type="EMBL" id="CP003879">
    <property type="protein sequence ID" value="AFU70605.1"/>
    <property type="molecule type" value="Genomic_DNA"/>
</dbReference>
<evidence type="ECO:0000313" key="1">
    <source>
        <dbReference type="EMBL" id="AFU70605.1"/>
    </source>
</evidence>
<reference evidence="1" key="2">
    <citation type="submission" date="2012-09" db="EMBL/GenBank/DDBJ databases">
        <title>The complete sequence of Psychroflexus torquis an extreme psychrophile from sea-ice that is stimulated by light.</title>
        <authorList>
            <person name="Feng S."/>
            <person name="Powell S.M."/>
            <person name="Bowman J.P."/>
        </authorList>
    </citation>
    <scope>NUCLEOTIDE SEQUENCE [LARGE SCALE GENOMIC DNA]</scope>
    <source>
        <strain evidence="1">ATCC 700755</strain>
    </source>
</reference>
<organism evidence="1 2">
    <name type="scientific">Psychroflexus torquis (strain ATCC 700755 / CIP 106069 / ACAM 623)</name>
    <dbReference type="NCBI Taxonomy" id="313595"/>
    <lineage>
        <taxon>Bacteria</taxon>
        <taxon>Pseudomonadati</taxon>
        <taxon>Bacteroidota</taxon>
        <taxon>Flavobacteriia</taxon>
        <taxon>Flavobacteriales</taxon>
        <taxon>Flavobacteriaceae</taxon>
        <taxon>Psychroflexus</taxon>
    </lineage>
</organism>
<dbReference type="eggNOG" id="ENOG502ZEQM">
    <property type="taxonomic scope" value="Bacteria"/>
</dbReference>
<evidence type="ECO:0000313" key="2">
    <source>
        <dbReference type="Proteomes" id="UP000008514"/>
    </source>
</evidence>
<dbReference type="AlphaFoldDB" id="K4IYR0"/>
<protein>
    <submittedName>
        <fullName evidence="1">Uncharacterized protein</fullName>
    </submittedName>
</protein>
<dbReference type="STRING" id="313595.P700755_004058"/>
<gene>
    <name evidence="1" type="ordered locus">P700755_004058</name>
</gene>
<accession>K4IYR0</accession>
<dbReference type="HOGENOM" id="CLU_2882704_0_0_10"/>
<sequence length="63" mass="7306">MVNILKHNDMGLIKEPLDVDFVVDPRPLTKEEENAISEFIKADKEKRLAKTKRVTKSQNELKN</sequence>